<reference evidence="2" key="1">
    <citation type="submission" date="2018-06" db="EMBL/GenBank/DDBJ databases">
        <authorList>
            <person name="Zhirakovskaya E."/>
        </authorList>
    </citation>
    <scope>NUCLEOTIDE SEQUENCE</scope>
</reference>
<sequence length="114" mass="13058">MKALKYIVLFIFFGLTLNTFAQENKIVVRVDGLSCPFCSYTLEKKFSDINSLEKFDIDYKKATMTLNLKKGEKITDEFIISKVDEAGFTVNKIIREGETEGNKGKDKTKKDDQK</sequence>
<dbReference type="AlphaFoldDB" id="A0A3B1CX82"/>
<gene>
    <name evidence="2" type="ORF">MNBD_IGNAVI01-920</name>
</gene>
<dbReference type="SUPFAM" id="SSF55008">
    <property type="entry name" value="HMA, heavy metal-associated domain"/>
    <property type="match status" value="1"/>
</dbReference>
<dbReference type="Gene3D" id="3.30.70.100">
    <property type="match status" value="1"/>
</dbReference>
<protein>
    <recommendedName>
        <fullName evidence="1">HMA domain-containing protein</fullName>
    </recommendedName>
</protein>
<dbReference type="EMBL" id="UOGD01000259">
    <property type="protein sequence ID" value="VAX23845.1"/>
    <property type="molecule type" value="Genomic_DNA"/>
</dbReference>
<dbReference type="GO" id="GO:0046872">
    <property type="term" value="F:metal ion binding"/>
    <property type="evidence" value="ECO:0007669"/>
    <property type="project" value="InterPro"/>
</dbReference>
<evidence type="ECO:0000259" key="1">
    <source>
        <dbReference type="PROSITE" id="PS50846"/>
    </source>
</evidence>
<evidence type="ECO:0000313" key="2">
    <source>
        <dbReference type="EMBL" id="VAX23845.1"/>
    </source>
</evidence>
<proteinExistence type="predicted"/>
<dbReference type="InterPro" id="IPR036163">
    <property type="entry name" value="HMA_dom_sf"/>
</dbReference>
<dbReference type="PROSITE" id="PS50846">
    <property type="entry name" value="HMA_2"/>
    <property type="match status" value="1"/>
</dbReference>
<name>A0A3B1CX82_9ZZZZ</name>
<organism evidence="2">
    <name type="scientific">hydrothermal vent metagenome</name>
    <dbReference type="NCBI Taxonomy" id="652676"/>
    <lineage>
        <taxon>unclassified sequences</taxon>
        <taxon>metagenomes</taxon>
        <taxon>ecological metagenomes</taxon>
    </lineage>
</organism>
<accession>A0A3B1CX82</accession>
<feature type="domain" description="HMA" evidence="1">
    <location>
        <begin position="24"/>
        <end position="91"/>
    </location>
</feature>
<dbReference type="InterPro" id="IPR006121">
    <property type="entry name" value="HMA_dom"/>
</dbReference>